<proteinExistence type="predicted"/>
<dbReference type="EMBL" id="VITV01000001">
    <property type="protein sequence ID" value="TWB82626.1"/>
    <property type="molecule type" value="Genomic_DNA"/>
</dbReference>
<evidence type="ECO:0000256" key="1">
    <source>
        <dbReference type="SAM" id="MobiDB-lite"/>
    </source>
</evidence>
<dbReference type="SUPFAM" id="SSF54909">
    <property type="entry name" value="Dimeric alpha+beta barrel"/>
    <property type="match status" value="1"/>
</dbReference>
<evidence type="ECO:0000313" key="4">
    <source>
        <dbReference type="EMBL" id="TWB82626.1"/>
    </source>
</evidence>
<dbReference type="InterPro" id="IPR012577">
    <property type="entry name" value="NIPSNAP"/>
</dbReference>
<name>A0A560KHE7_9PROT</name>
<dbReference type="Pfam" id="PF07978">
    <property type="entry name" value="NIPSNAP"/>
    <property type="match status" value="1"/>
</dbReference>
<protein>
    <submittedName>
        <fullName evidence="4">NIPSNAP protein</fullName>
    </submittedName>
</protein>
<dbReference type="Gene3D" id="3.30.70.100">
    <property type="match status" value="1"/>
</dbReference>
<feature type="domain" description="NIPSNAP" evidence="3">
    <location>
        <begin position="67"/>
        <end position="162"/>
    </location>
</feature>
<feature type="region of interest" description="Disordered" evidence="1">
    <location>
        <begin position="172"/>
        <end position="195"/>
    </location>
</feature>
<sequence length="317" mass="33512">MRLQTAILLALTLLVGAGMADRALAWPPDLMPADALPLKVALRAEAPTPKVKVSPVTSPAACCAVLELRQYTLKPGQRDALIDLFDRYFLTGQEAVGVRVVGQFRDLDDPDRFVWLRGFPDMPARAASLAAFYGGPVWQAHREAANGTMLDSDNVLLLRPASAASGFAGAAPLPPPVTPSPAPLPPAPLSPAPPGAPPAGHGMLVATLYYPFPAHDAAAALDLADAFARDGAPALAAAGGPILAAFVTNPEPNNFPRLPVREGEVVFVTFQAFADAAAYDRYRAHVVTPWWRGHVLKGAPEVRRLAPTSGSRWQGSF</sequence>
<dbReference type="Proteomes" id="UP000320516">
    <property type="component" value="Unassembled WGS sequence"/>
</dbReference>
<organism evidence="4 5">
    <name type="scientific">Nitrospirillum amazonense</name>
    <dbReference type="NCBI Taxonomy" id="28077"/>
    <lineage>
        <taxon>Bacteria</taxon>
        <taxon>Pseudomonadati</taxon>
        <taxon>Pseudomonadota</taxon>
        <taxon>Alphaproteobacteria</taxon>
        <taxon>Rhodospirillales</taxon>
        <taxon>Azospirillaceae</taxon>
        <taxon>Nitrospirillum</taxon>
    </lineage>
</organism>
<reference evidence="4 5" key="1">
    <citation type="submission" date="2019-06" db="EMBL/GenBank/DDBJ databases">
        <title>Genomic Encyclopedia of Type Strains, Phase IV (KMG-V): Genome sequencing to study the core and pangenomes of soil and plant-associated prokaryotes.</title>
        <authorList>
            <person name="Whitman W."/>
        </authorList>
    </citation>
    <scope>NUCLEOTIDE SEQUENCE [LARGE SCALE GENOMIC DNA]</scope>
    <source>
        <strain evidence="4 5">BR 12005</strain>
    </source>
</reference>
<accession>A0A560KHE7</accession>
<evidence type="ECO:0000259" key="3">
    <source>
        <dbReference type="Pfam" id="PF07978"/>
    </source>
</evidence>
<keyword evidence="2" id="KW-0732">Signal</keyword>
<evidence type="ECO:0000313" key="5">
    <source>
        <dbReference type="Proteomes" id="UP000320516"/>
    </source>
</evidence>
<dbReference type="RefSeq" id="WP_145608649.1">
    <property type="nucleotide sequence ID" value="NZ_VITV01000001.1"/>
</dbReference>
<dbReference type="InterPro" id="IPR011008">
    <property type="entry name" value="Dimeric_a/b-barrel"/>
</dbReference>
<feature type="signal peptide" evidence="2">
    <location>
        <begin position="1"/>
        <end position="25"/>
    </location>
</feature>
<dbReference type="AlphaFoldDB" id="A0A560KHE7"/>
<comment type="caution">
    <text evidence="4">The sequence shown here is derived from an EMBL/GenBank/DDBJ whole genome shotgun (WGS) entry which is preliminary data.</text>
</comment>
<evidence type="ECO:0000256" key="2">
    <source>
        <dbReference type="SAM" id="SignalP"/>
    </source>
</evidence>
<feature type="chain" id="PRO_5021704436" evidence="2">
    <location>
        <begin position="26"/>
        <end position="317"/>
    </location>
</feature>
<gene>
    <name evidence="4" type="ORF">FBZ87_101334</name>
</gene>